<dbReference type="InterPro" id="IPR005467">
    <property type="entry name" value="His_kinase_dom"/>
</dbReference>
<name>A0ABV4AIQ1_9GAMM</name>
<evidence type="ECO:0000256" key="3">
    <source>
        <dbReference type="ARBA" id="ARBA00022679"/>
    </source>
</evidence>
<keyword evidence="10" id="KW-1185">Reference proteome</keyword>
<feature type="transmembrane region" description="Helical" evidence="7">
    <location>
        <begin position="16"/>
        <end position="34"/>
    </location>
</feature>
<evidence type="ECO:0000256" key="5">
    <source>
        <dbReference type="ARBA" id="ARBA00022777"/>
    </source>
</evidence>
<keyword evidence="7" id="KW-1133">Transmembrane helix</keyword>
<evidence type="ECO:0000256" key="7">
    <source>
        <dbReference type="SAM" id="Phobius"/>
    </source>
</evidence>
<evidence type="ECO:0000256" key="1">
    <source>
        <dbReference type="ARBA" id="ARBA00000085"/>
    </source>
</evidence>
<accession>A0ABV4AIQ1</accession>
<dbReference type="EC" id="2.7.13.3" evidence="2"/>
<dbReference type="Gene3D" id="3.30.565.10">
    <property type="entry name" value="Histidine kinase-like ATPase, C-terminal domain"/>
    <property type="match status" value="1"/>
</dbReference>
<dbReference type="InterPro" id="IPR050980">
    <property type="entry name" value="2C_sensor_his_kinase"/>
</dbReference>
<dbReference type="InterPro" id="IPR003594">
    <property type="entry name" value="HATPase_dom"/>
</dbReference>
<keyword evidence="5 9" id="KW-0418">Kinase</keyword>
<gene>
    <name evidence="9" type="ORF">AB5I84_09720</name>
</gene>
<organism evidence="9 10">
    <name type="scientific">Isoalcanivorax beigongshangi</name>
    <dbReference type="NCBI Taxonomy" id="3238810"/>
    <lineage>
        <taxon>Bacteria</taxon>
        <taxon>Pseudomonadati</taxon>
        <taxon>Pseudomonadota</taxon>
        <taxon>Gammaproteobacteria</taxon>
        <taxon>Oceanospirillales</taxon>
        <taxon>Alcanivoracaceae</taxon>
        <taxon>Isoalcanivorax</taxon>
    </lineage>
</organism>
<keyword evidence="3" id="KW-0808">Transferase</keyword>
<comment type="catalytic activity">
    <reaction evidence="1">
        <text>ATP + protein L-histidine = ADP + protein N-phospho-L-histidine.</text>
        <dbReference type="EC" id="2.7.13.3"/>
    </reaction>
</comment>
<sequence length="401" mass="43614">MTSSWHQPRTWRRRLLLLRAGLITVLALVFWVADLRGVLPLPTLEAAAWLVVLWLPSIGCVLTWQANRRWQERLLAVEASADMVLFLGLLHQLGGAANPLAYYLLVPVTLAALSLPLRIAAPLSALAIAGYGFTLHWYGEPLDSAPLHALTQDIHPHHGLGMWLAFGAVALVLTGMGQLLRRTLRQEARSHSRALDLALQRERMYQVAASLADHAHELNTPLSTLLLLSESLADNPALPDDARSEAMQIGELARRVSQRLRPPATPAAGDSAPQSLSKLCQGLAHNLRHLAPTLRVHFSGPEDPLLPHPVALQRVLTNLGYNACDAGARTLDVACSTAGEHWLLQLSDDGPRSAVAPERAGLGIGLTLVETTLSALGGRLELEFARQWTQARILLPKGEHP</sequence>
<keyword evidence="4" id="KW-0547">Nucleotide-binding</keyword>
<protein>
    <recommendedName>
        <fullName evidence="2">histidine kinase</fullName>
        <ecNumber evidence="2">2.7.13.3</ecNumber>
    </recommendedName>
</protein>
<keyword evidence="7" id="KW-0812">Transmembrane</keyword>
<dbReference type="RefSeq" id="WP_369455657.1">
    <property type="nucleotide sequence ID" value="NZ_JBGCUO010000001.1"/>
</dbReference>
<evidence type="ECO:0000313" key="10">
    <source>
        <dbReference type="Proteomes" id="UP001562065"/>
    </source>
</evidence>
<dbReference type="InterPro" id="IPR036890">
    <property type="entry name" value="HATPase_C_sf"/>
</dbReference>
<dbReference type="Pfam" id="PF25323">
    <property type="entry name" value="6TM_PilS"/>
    <property type="match status" value="1"/>
</dbReference>
<dbReference type="SUPFAM" id="SSF55874">
    <property type="entry name" value="ATPase domain of HSP90 chaperone/DNA topoisomerase II/histidine kinase"/>
    <property type="match status" value="1"/>
</dbReference>
<feature type="domain" description="Histidine kinase" evidence="8">
    <location>
        <begin position="213"/>
        <end position="399"/>
    </location>
</feature>
<dbReference type="SUPFAM" id="SSF47384">
    <property type="entry name" value="Homodimeric domain of signal transducing histidine kinase"/>
    <property type="match status" value="1"/>
</dbReference>
<dbReference type="PANTHER" id="PTHR44936:SF10">
    <property type="entry name" value="SENSOR PROTEIN RSTB"/>
    <property type="match status" value="1"/>
</dbReference>
<dbReference type="PANTHER" id="PTHR44936">
    <property type="entry name" value="SENSOR PROTEIN CREC"/>
    <property type="match status" value="1"/>
</dbReference>
<evidence type="ECO:0000313" key="9">
    <source>
        <dbReference type="EMBL" id="MEY1662422.1"/>
    </source>
</evidence>
<comment type="caution">
    <text evidence="9">The sequence shown here is derived from an EMBL/GenBank/DDBJ whole genome shotgun (WGS) entry which is preliminary data.</text>
</comment>
<dbReference type="EMBL" id="JBGCUO010000001">
    <property type="protein sequence ID" value="MEY1662422.1"/>
    <property type="molecule type" value="Genomic_DNA"/>
</dbReference>
<evidence type="ECO:0000256" key="6">
    <source>
        <dbReference type="ARBA" id="ARBA00022840"/>
    </source>
</evidence>
<dbReference type="SMART" id="SM00387">
    <property type="entry name" value="HATPase_c"/>
    <property type="match status" value="1"/>
</dbReference>
<evidence type="ECO:0000256" key="4">
    <source>
        <dbReference type="ARBA" id="ARBA00022741"/>
    </source>
</evidence>
<evidence type="ECO:0000256" key="2">
    <source>
        <dbReference type="ARBA" id="ARBA00012438"/>
    </source>
</evidence>
<dbReference type="Proteomes" id="UP001562065">
    <property type="component" value="Unassembled WGS sequence"/>
</dbReference>
<dbReference type="GO" id="GO:0016301">
    <property type="term" value="F:kinase activity"/>
    <property type="evidence" value="ECO:0007669"/>
    <property type="project" value="UniProtKB-KW"/>
</dbReference>
<proteinExistence type="predicted"/>
<keyword evidence="7" id="KW-0472">Membrane</keyword>
<evidence type="ECO:0000259" key="8">
    <source>
        <dbReference type="PROSITE" id="PS50109"/>
    </source>
</evidence>
<feature type="transmembrane region" description="Helical" evidence="7">
    <location>
        <begin position="159"/>
        <end position="180"/>
    </location>
</feature>
<dbReference type="PROSITE" id="PS50109">
    <property type="entry name" value="HIS_KIN"/>
    <property type="match status" value="1"/>
</dbReference>
<reference evidence="9 10" key="1">
    <citation type="submission" date="2024-07" db="EMBL/GenBank/DDBJ databases">
        <authorList>
            <person name="Ren Q."/>
        </authorList>
    </citation>
    <scope>NUCLEOTIDE SEQUENCE [LARGE SCALE GENOMIC DNA]</scope>
    <source>
        <strain evidence="9 10">REN37</strain>
    </source>
</reference>
<feature type="transmembrane region" description="Helical" evidence="7">
    <location>
        <begin position="46"/>
        <end position="64"/>
    </location>
</feature>
<keyword evidence="6" id="KW-0067">ATP-binding</keyword>
<dbReference type="InterPro" id="IPR036097">
    <property type="entry name" value="HisK_dim/P_sf"/>
</dbReference>
<feature type="transmembrane region" description="Helical" evidence="7">
    <location>
        <begin position="76"/>
        <end position="94"/>
    </location>
</feature>
<feature type="transmembrane region" description="Helical" evidence="7">
    <location>
        <begin position="123"/>
        <end position="139"/>
    </location>
</feature>